<proteinExistence type="predicted"/>
<keyword evidence="2" id="KW-1185">Reference proteome</keyword>
<comment type="caution">
    <text evidence="1">The sequence shown here is derived from an EMBL/GenBank/DDBJ whole genome shotgun (WGS) entry which is preliminary data.</text>
</comment>
<reference evidence="2" key="1">
    <citation type="journal article" date="2023" name="Nat. Plants">
        <title>Single-cell RNA sequencing provides a high-resolution roadmap for understanding the multicellular compartmentation of specialized metabolism.</title>
        <authorList>
            <person name="Sun S."/>
            <person name="Shen X."/>
            <person name="Li Y."/>
            <person name="Li Y."/>
            <person name="Wang S."/>
            <person name="Li R."/>
            <person name="Zhang H."/>
            <person name="Shen G."/>
            <person name="Guo B."/>
            <person name="Wei J."/>
            <person name="Xu J."/>
            <person name="St-Pierre B."/>
            <person name="Chen S."/>
            <person name="Sun C."/>
        </authorList>
    </citation>
    <scope>NUCLEOTIDE SEQUENCE [LARGE SCALE GENOMIC DNA]</scope>
</reference>
<evidence type="ECO:0000313" key="1">
    <source>
        <dbReference type="EMBL" id="KAI5660199.1"/>
    </source>
</evidence>
<name>A0ACC0AHV9_CATRO</name>
<dbReference type="EMBL" id="CM044706">
    <property type="protein sequence ID" value="KAI5660199.1"/>
    <property type="molecule type" value="Genomic_DNA"/>
</dbReference>
<gene>
    <name evidence="1" type="ORF">M9H77_28992</name>
</gene>
<sequence length="820" mass="93074">MVMATAKLYSEMPLLLPPHLLSIPSRKSSFSVFFLKPFSSSLHPTTKLPRKATQVPNFSSGIPDHSSSWLKKWPSTSPLPPIHYKKPRTLQQESTSEAQFLDEAVKPPTSAIDRIVLRLRNLGLGSDDEDEEGVEETGSGVEQVTGEEKLGDLLKRDWVRPDKMLLEDEEESDSMSLPWERSAEEGAIKDDKEEGSRTKRRSVKAPTLAELTIEDGELRRLRRMGMTLRERINVPKAGVTKEVLEKIHDKWRKNELVRLKFHEDLAHDMRTGHEIVERRTGGLVIWRSGSVMVVFRGTNYEGPLSSQAQSVNREGDALFVPIVSSSGNLLEKNSSSSDNIDETRAPVVPNRTESMTAEEAEFNSLLDGLGPRFEEWWGTGILPVDADLLPQKVPGYKTPFRLLPTGMRPRLTNAEMTDLRKLAKSLPCHFALGRNRNHQGLAAAIIKLWEKSLVVKIAVKRGIQNTNNKLMAEELKTLTGGVLLLRNKYYIVMYRGKDFLPPTVAAALTERQEMTKQTQDAEEKVRGVPIEPVATIGEGEALAGTLAEFYEAQARWGREISVEEREKMKEEASRAKTARVVKRLEHKLAISQTKKLKAEKLLDKIISSWVPVGPDDDQETITDEERAMFRRVGLRMKAYLPLGIRGVFDGVIENMHLHWKHRELVKLLSKDKEIAFVEETARLLEYESGGILVAIERVPKGFVLIFYRGKNYRRPISLRPRNLLTKAKALKRRVALQRYEALSQHIDELEKTIEQTRKDIDDPKVVESGAQFNNVSEFSESEDENSQMGSDVDEKDSEWDEDDEDSEWEDDDEKDFKNGR</sequence>
<organism evidence="1 2">
    <name type="scientific">Catharanthus roseus</name>
    <name type="common">Madagascar periwinkle</name>
    <name type="synonym">Vinca rosea</name>
    <dbReference type="NCBI Taxonomy" id="4058"/>
    <lineage>
        <taxon>Eukaryota</taxon>
        <taxon>Viridiplantae</taxon>
        <taxon>Streptophyta</taxon>
        <taxon>Embryophyta</taxon>
        <taxon>Tracheophyta</taxon>
        <taxon>Spermatophyta</taxon>
        <taxon>Magnoliopsida</taxon>
        <taxon>eudicotyledons</taxon>
        <taxon>Gunneridae</taxon>
        <taxon>Pentapetalae</taxon>
        <taxon>asterids</taxon>
        <taxon>lamiids</taxon>
        <taxon>Gentianales</taxon>
        <taxon>Apocynaceae</taxon>
        <taxon>Rauvolfioideae</taxon>
        <taxon>Vinceae</taxon>
        <taxon>Catharanthinae</taxon>
        <taxon>Catharanthus</taxon>
    </lineage>
</organism>
<dbReference type="Proteomes" id="UP001060085">
    <property type="component" value="Linkage Group LG06"/>
</dbReference>
<evidence type="ECO:0000313" key="2">
    <source>
        <dbReference type="Proteomes" id="UP001060085"/>
    </source>
</evidence>
<protein>
    <submittedName>
        <fullName evidence="1">Uncharacterized protein</fullName>
    </submittedName>
</protein>
<accession>A0ACC0AHV9</accession>